<protein>
    <recommendedName>
        <fullName evidence="5">NB-ARC domain-containing protein</fullName>
    </recommendedName>
</protein>
<dbReference type="Pfam" id="PF00931">
    <property type="entry name" value="NB-ARC"/>
    <property type="match status" value="1"/>
</dbReference>
<gene>
    <name evidence="3" type="ORF">FJTKL_07104</name>
</gene>
<comment type="caution">
    <text evidence="3">The sequence shown here is derived from an EMBL/GenBank/DDBJ whole genome shotgun (WGS) entry which is preliminary data.</text>
</comment>
<dbReference type="Proteomes" id="UP001600888">
    <property type="component" value="Unassembled WGS sequence"/>
</dbReference>
<accession>A0ABR4EV56</accession>
<feature type="domain" description="NB-ARC" evidence="1">
    <location>
        <begin position="257"/>
        <end position="378"/>
    </location>
</feature>
<evidence type="ECO:0008006" key="5">
    <source>
        <dbReference type="Google" id="ProtNLM"/>
    </source>
</evidence>
<dbReference type="Gene3D" id="3.40.50.300">
    <property type="entry name" value="P-loop containing nucleotide triphosphate hydrolases"/>
    <property type="match status" value="1"/>
</dbReference>
<evidence type="ECO:0000313" key="3">
    <source>
        <dbReference type="EMBL" id="KAL2286326.1"/>
    </source>
</evidence>
<feature type="domain" description="DUF7779" evidence="2">
    <location>
        <begin position="473"/>
        <end position="561"/>
    </location>
</feature>
<evidence type="ECO:0000259" key="1">
    <source>
        <dbReference type="Pfam" id="PF00931"/>
    </source>
</evidence>
<evidence type="ECO:0000313" key="4">
    <source>
        <dbReference type="Proteomes" id="UP001600888"/>
    </source>
</evidence>
<evidence type="ECO:0000259" key="2">
    <source>
        <dbReference type="Pfam" id="PF25000"/>
    </source>
</evidence>
<dbReference type="SUPFAM" id="SSF52540">
    <property type="entry name" value="P-loop containing nucleoside triphosphate hydrolases"/>
    <property type="match status" value="1"/>
</dbReference>
<name>A0ABR4EV56_9PEZI</name>
<dbReference type="EMBL" id="JBAWTH010000025">
    <property type="protein sequence ID" value="KAL2286326.1"/>
    <property type="molecule type" value="Genomic_DNA"/>
</dbReference>
<dbReference type="InterPro" id="IPR056681">
    <property type="entry name" value="DUF7779"/>
</dbReference>
<proteinExistence type="predicted"/>
<dbReference type="SUPFAM" id="SSF48452">
    <property type="entry name" value="TPR-like"/>
    <property type="match status" value="1"/>
</dbReference>
<dbReference type="Pfam" id="PF25000">
    <property type="entry name" value="DUF7779"/>
    <property type="match status" value="1"/>
</dbReference>
<organism evidence="3 4">
    <name type="scientific">Diaporthe vaccinii</name>
    <dbReference type="NCBI Taxonomy" id="105482"/>
    <lineage>
        <taxon>Eukaryota</taxon>
        <taxon>Fungi</taxon>
        <taxon>Dikarya</taxon>
        <taxon>Ascomycota</taxon>
        <taxon>Pezizomycotina</taxon>
        <taxon>Sordariomycetes</taxon>
        <taxon>Sordariomycetidae</taxon>
        <taxon>Diaporthales</taxon>
        <taxon>Diaporthaceae</taxon>
        <taxon>Diaporthe</taxon>
        <taxon>Diaporthe eres species complex</taxon>
    </lineage>
</organism>
<dbReference type="PANTHER" id="PTHR35205:SF1">
    <property type="entry name" value="ZU5 DOMAIN-CONTAINING PROTEIN"/>
    <property type="match status" value="1"/>
</dbReference>
<reference evidence="3 4" key="1">
    <citation type="submission" date="2024-03" db="EMBL/GenBank/DDBJ databases">
        <title>A high-quality draft genome sequence of Diaporthe vaccinii, a causative agent of upright dieback and viscid rot disease in cranberry plants.</title>
        <authorList>
            <person name="Sarrasin M."/>
            <person name="Lang B.F."/>
            <person name="Burger G."/>
        </authorList>
    </citation>
    <scope>NUCLEOTIDE SEQUENCE [LARGE SCALE GENOMIC DNA]</scope>
    <source>
        <strain evidence="3 4">IS7</strain>
    </source>
</reference>
<dbReference type="InterPro" id="IPR011990">
    <property type="entry name" value="TPR-like_helical_dom_sf"/>
</dbReference>
<dbReference type="InterPro" id="IPR027417">
    <property type="entry name" value="P-loop_NTPase"/>
</dbReference>
<dbReference type="Gene3D" id="1.25.40.10">
    <property type="entry name" value="Tetratricopeptide repeat domain"/>
    <property type="match status" value="1"/>
</dbReference>
<dbReference type="InterPro" id="IPR002182">
    <property type="entry name" value="NB-ARC"/>
</dbReference>
<dbReference type="PANTHER" id="PTHR35205">
    <property type="entry name" value="NB-ARC AND TPR DOMAIN PROTEIN"/>
    <property type="match status" value="1"/>
</dbReference>
<keyword evidence="4" id="KW-1185">Reference proteome</keyword>
<sequence length="940" mass="106975">MDSETLGRFFASHWRATIEKSKQSRALEPSDFQEMHTLHSWEALQTLLQDPMSDGLAAIKPALNHYNTFMALFETKLGPTLDSAFFWGVLGVLMQVSCENPKTIRTIIRVLRSIGYKAGSFNTCYAAMNTMTGQMKEACFDMQVQILEFFIDAIKCMRDELSAGGNTGREDPLTLLERHFLSMNRELNEILTRVEKSTQYGVPMVVQGKSSPAPYQTSSQTKPYLLLPPTRPLPGRFFDRTDVFEKLDLALGHHQAKASFKAIALWGMAGVGKSSIAISYIDLKVQKQQYNAIFWANAENSASLRQSFTSIAMKLKLPNAHPQNHDENLELVQEWFQSTNSVWLVVYDNVSSADVLQPFWPASSHGHAILTTRSTTLAFGYATESIEIYTWDYKTGSEFLFFLLKKEVGKDIDTEGISALELSKRLSGHALSITHMAGLIQRRSWSITEFTSIYLKDPRRAHNNELQRLWEFSFKSMERESQMLLGTFSFLMPDSIPQNLFEIHEELLPQRLKFCGNEFSFSETVESLLVVSLIKRNRDTRVFSIHRMVQTQFRYFLDAEELQSSFDDTVTLVYHCFPRQNDEKTQLYDQWTQCNALLQHVIFLKDCFQECHAAATSFKATWEFCDLLVQCQRYLFEVNLLEELEGMCRVNLIAVKTLEDASAAMDIKASTLSHLAQLHETLGAAPKAVSLNREGLDLRLSERPLKLAMIGGFQNNLGVAYNTCNDHQSALVWLEKSSATWTKSMQEQGRIPQDEPVTTANIARCLYYLNRLTDARQKIEYAIAELKKSKPLNWGGLAYASVVLAKIDQREGNLESAEARFIEAQNVWLQGDHTRLHPFNGGCMYHIGVTCLEQGKTEAAVKHLRDSMEVTRFHKERMPMEHARNLFRLSEAVTQDNPEDMVGPDLLLKEAESYLRKGSPNAILAGTEDVFNQHVNISWR</sequence>